<organism evidence="4">
    <name type="scientific">Brachypodium distachyon</name>
    <name type="common">Purple false brome</name>
    <name type="synonym">Trachynia distachya</name>
    <dbReference type="NCBI Taxonomy" id="15368"/>
    <lineage>
        <taxon>Eukaryota</taxon>
        <taxon>Viridiplantae</taxon>
        <taxon>Streptophyta</taxon>
        <taxon>Embryophyta</taxon>
        <taxon>Tracheophyta</taxon>
        <taxon>Spermatophyta</taxon>
        <taxon>Magnoliopsida</taxon>
        <taxon>Liliopsida</taxon>
        <taxon>Poales</taxon>
        <taxon>Poaceae</taxon>
        <taxon>BOP clade</taxon>
        <taxon>Pooideae</taxon>
        <taxon>Stipodae</taxon>
        <taxon>Brachypodieae</taxon>
        <taxon>Brachypodium</taxon>
    </lineage>
</organism>
<reference evidence="4 5" key="1">
    <citation type="journal article" date="2010" name="Nature">
        <title>Genome sequencing and analysis of the model grass Brachypodium distachyon.</title>
        <authorList>
            <consortium name="International Brachypodium Initiative"/>
        </authorList>
    </citation>
    <scope>NUCLEOTIDE SEQUENCE [LARGE SCALE GENOMIC DNA]</scope>
    <source>
        <strain evidence="4 5">Bd21</strain>
    </source>
</reference>
<comment type="pathway">
    <text evidence="1">Protein modification; protein ubiquitination.</text>
</comment>
<dbReference type="SUPFAM" id="SSF49599">
    <property type="entry name" value="TRAF domain-like"/>
    <property type="match status" value="1"/>
</dbReference>
<feature type="domain" description="BTB" evidence="2">
    <location>
        <begin position="196"/>
        <end position="263"/>
    </location>
</feature>
<dbReference type="PROSITE" id="PS50097">
    <property type="entry name" value="BTB"/>
    <property type="match status" value="1"/>
</dbReference>
<dbReference type="SMART" id="SM00061">
    <property type="entry name" value="MATH"/>
    <property type="match status" value="1"/>
</dbReference>
<evidence type="ECO:0000313" key="6">
    <source>
        <dbReference type="Proteomes" id="UP000008810"/>
    </source>
</evidence>
<dbReference type="EMBL" id="CM000883">
    <property type="protein sequence ID" value="KQJ87843.1"/>
    <property type="molecule type" value="Genomic_DNA"/>
</dbReference>
<dbReference type="InterPro" id="IPR008974">
    <property type="entry name" value="TRAF-like"/>
</dbReference>
<evidence type="ECO:0000256" key="1">
    <source>
        <dbReference type="ARBA" id="ARBA00004906"/>
    </source>
</evidence>
<dbReference type="CDD" id="cd00121">
    <property type="entry name" value="MATH"/>
    <property type="match status" value="1"/>
</dbReference>
<accession>A0A0Q3HHF1</accession>
<keyword evidence="6" id="KW-1185">Reference proteome</keyword>
<gene>
    <name evidence="4" type="ORF">BRADI_4g13864v3</name>
</gene>
<evidence type="ECO:0008006" key="7">
    <source>
        <dbReference type="Google" id="ProtNLM"/>
    </source>
</evidence>
<proteinExistence type="predicted"/>
<dbReference type="SMART" id="SM00225">
    <property type="entry name" value="BTB"/>
    <property type="match status" value="1"/>
</dbReference>
<reference evidence="4" key="2">
    <citation type="submission" date="2017-06" db="EMBL/GenBank/DDBJ databases">
        <title>WGS assembly of Brachypodium distachyon.</title>
        <authorList>
            <consortium name="The International Brachypodium Initiative"/>
            <person name="Lucas S."/>
            <person name="Harmon-Smith M."/>
            <person name="Lail K."/>
            <person name="Tice H."/>
            <person name="Grimwood J."/>
            <person name="Bruce D."/>
            <person name="Barry K."/>
            <person name="Shu S."/>
            <person name="Lindquist E."/>
            <person name="Wang M."/>
            <person name="Pitluck S."/>
            <person name="Vogel J.P."/>
            <person name="Garvin D.F."/>
            <person name="Mockler T.C."/>
            <person name="Schmutz J."/>
            <person name="Rokhsar D."/>
            <person name="Bevan M.W."/>
        </authorList>
    </citation>
    <scope>NUCLEOTIDE SEQUENCE</scope>
    <source>
        <strain evidence="4">Bd21</strain>
    </source>
</reference>
<evidence type="ECO:0000313" key="5">
    <source>
        <dbReference type="EnsemblPlants" id="KQJ87843"/>
    </source>
</evidence>
<feature type="domain" description="MATH" evidence="3">
    <location>
        <begin position="29"/>
        <end position="156"/>
    </location>
</feature>
<dbReference type="Gramene" id="KQJ87843">
    <property type="protein sequence ID" value="KQJ87843"/>
    <property type="gene ID" value="BRADI_4g13864v3"/>
</dbReference>
<dbReference type="ExpressionAtlas" id="A0A0Q3HHF1">
    <property type="expression patterns" value="baseline"/>
</dbReference>
<dbReference type="InterPro" id="IPR002083">
    <property type="entry name" value="MATH/TRAF_dom"/>
</dbReference>
<dbReference type="InterPro" id="IPR000210">
    <property type="entry name" value="BTB/POZ_dom"/>
</dbReference>
<dbReference type="PANTHER" id="PTHR26379:SF483">
    <property type="entry name" value="OS11G0619800 PROTEIN"/>
    <property type="match status" value="1"/>
</dbReference>
<dbReference type="SUPFAM" id="SSF54695">
    <property type="entry name" value="POZ domain"/>
    <property type="match status" value="1"/>
</dbReference>
<dbReference type="Pfam" id="PF00651">
    <property type="entry name" value="BTB"/>
    <property type="match status" value="1"/>
</dbReference>
<dbReference type="InterPro" id="IPR045005">
    <property type="entry name" value="BPM1-6"/>
</dbReference>
<evidence type="ECO:0000259" key="3">
    <source>
        <dbReference type="PROSITE" id="PS50144"/>
    </source>
</evidence>
<dbReference type="PROSITE" id="PS50144">
    <property type="entry name" value="MATH"/>
    <property type="match status" value="1"/>
</dbReference>
<dbReference type="PANTHER" id="PTHR26379">
    <property type="entry name" value="BTB/POZ AND MATH DOMAIN-CONTAINING PROTEIN 1"/>
    <property type="match status" value="1"/>
</dbReference>
<dbReference type="InterPro" id="IPR011333">
    <property type="entry name" value="SKP1/BTB/POZ_sf"/>
</dbReference>
<evidence type="ECO:0000313" key="4">
    <source>
        <dbReference type="EMBL" id="KQJ87843.1"/>
    </source>
</evidence>
<sequence>MSTSSVAAALAAGGGGMHSASVVVAEAVSGSHVLKVQGYSLIKGLGVGKFIGSVKFNAGGRSWCIRCYPDGWGSECTDWISVALFLLNPDATEVKAKYRFSLLDQAERTHVPLHTEAVSTFSAKASGKGHDKFIKRQKLEQSAYLKDDCLEISCDVTVLKEICLAKDVAVQFVVVPQSDIHQHLGALLSDAGSEGADVSFEVGGETFAAHRCVLAARSSVFKSGLFGPMKEKTATSVKIDDMDPRVFKAMLHFIYTDSLPQMDSADATMMAQHLLAAADSMVVMGSRKRASVFSSLRAISRKSRQAMTWSI</sequence>
<dbReference type="InParanoid" id="A0A0Q3HHF1"/>
<protein>
    <recommendedName>
        <fullName evidence="7">BTB domain-containing protein</fullName>
    </recommendedName>
</protein>
<dbReference type="OrthoDB" id="657261at2759"/>
<dbReference type="AlphaFoldDB" id="A0A0Q3HHF1"/>
<dbReference type="Gene3D" id="2.60.210.10">
    <property type="entry name" value="Apoptosis, Tumor Necrosis Factor Receptor Associated Protein 2, Chain A"/>
    <property type="match status" value="1"/>
</dbReference>
<reference evidence="5" key="3">
    <citation type="submission" date="2018-08" db="UniProtKB">
        <authorList>
            <consortium name="EnsemblPlants"/>
        </authorList>
    </citation>
    <scope>IDENTIFICATION</scope>
    <source>
        <strain evidence="5">cv. Bd21</strain>
    </source>
</reference>
<dbReference type="Gene3D" id="3.30.710.10">
    <property type="entry name" value="Potassium Channel Kv1.1, Chain A"/>
    <property type="match status" value="1"/>
</dbReference>
<dbReference type="Proteomes" id="UP000008810">
    <property type="component" value="Chromosome 4"/>
</dbReference>
<name>A0A0Q3HHF1_BRADI</name>
<evidence type="ECO:0000259" key="2">
    <source>
        <dbReference type="PROSITE" id="PS50097"/>
    </source>
</evidence>
<dbReference type="GO" id="GO:0016567">
    <property type="term" value="P:protein ubiquitination"/>
    <property type="evidence" value="ECO:0007669"/>
    <property type="project" value="InterPro"/>
</dbReference>
<dbReference type="EnsemblPlants" id="KQJ87843">
    <property type="protein sequence ID" value="KQJ87843"/>
    <property type="gene ID" value="BRADI_4g13864v3"/>
</dbReference>
<dbReference type="Pfam" id="PF22486">
    <property type="entry name" value="MATH_2"/>
    <property type="match status" value="1"/>
</dbReference>